<keyword evidence="4" id="KW-1185">Reference proteome</keyword>
<accession>A0ABS8GHI6</accession>
<comment type="caution">
    <text evidence="3">The sequence shown here is derived from an EMBL/GenBank/DDBJ whole genome shotgun (WGS) entry which is preliminary data.</text>
</comment>
<keyword evidence="2" id="KW-1133">Transmembrane helix</keyword>
<evidence type="ECO:0000256" key="1">
    <source>
        <dbReference type="SAM" id="MobiDB-lite"/>
    </source>
</evidence>
<reference evidence="3" key="1">
    <citation type="submission" date="2021-10" db="EMBL/GenBank/DDBJ databases">
        <title>Novel species in genus Arthrobacter.</title>
        <authorList>
            <person name="Liu Y."/>
        </authorList>
    </citation>
    <scope>NUCLEOTIDE SEQUENCE</scope>
    <source>
        <strain evidence="3">Zg-Y786</strain>
    </source>
</reference>
<organism evidence="3 4">
    <name type="scientific">Arthrobacter gengyunqii</name>
    <dbReference type="NCBI Taxonomy" id="2886940"/>
    <lineage>
        <taxon>Bacteria</taxon>
        <taxon>Bacillati</taxon>
        <taxon>Actinomycetota</taxon>
        <taxon>Actinomycetes</taxon>
        <taxon>Micrococcales</taxon>
        <taxon>Micrococcaceae</taxon>
        <taxon>Arthrobacter</taxon>
    </lineage>
</organism>
<dbReference type="Proteomes" id="UP001139168">
    <property type="component" value="Unassembled WGS sequence"/>
</dbReference>
<evidence type="ECO:0000313" key="4">
    <source>
        <dbReference type="Proteomes" id="UP001139168"/>
    </source>
</evidence>
<evidence type="ECO:0000313" key="3">
    <source>
        <dbReference type="EMBL" id="MCC3265911.1"/>
    </source>
</evidence>
<keyword evidence="2" id="KW-0472">Membrane</keyword>
<protein>
    <submittedName>
        <fullName evidence="3">Uncharacterized protein</fullName>
    </submittedName>
</protein>
<name>A0ABS8GHI6_9MICC</name>
<keyword evidence="2" id="KW-0812">Transmembrane</keyword>
<sequence length="240" mass="26876">MKVPEHTSRRDTFDFIMKSNTYRQSEFVTALVVFPIAGILSPLLVPIPFFIMACFVLFREPIRYWHTRRYQDEEAAALTAMVREAFPGAPAAGPEDLDALVKLGRVTVDGEDGSRVRLIRSDRIRLRKLRDGYTVRASFCPTDFGLAEFNQIMESLAHSSPVAVAMRRIEAEELDLPPIPSPLGLSYPVKPDLAVKEKSAWLQSTTDEDAAGKKLAEAKEAKRAEARRTDDGQKAVPTRK</sequence>
<gene>
    <name evidence="3" type="ORF">LJ752_07620</name>
</gene>
<dbReference type="EMBL" id="JAJFZQ010000005">
    <property type="protein sequence ID" value="MCC3265911.1"/>
    <property type="molecule type" value="Genomic_DNA"/>
</dbReference>
<feature type="transmembrane region" description="Helical" evidence="2">
    <location>
        <begin position="27"/>
        <end position="58"/>
    </location>
</feature>
<proteinExistence type="predicted"/>
<feature type="region of interest" description="Disordered" evidence="1">
    <location>
        <begin position="206"/>
        <end position="240"/>
    </location>
</feature>
<feature type="compositionally biased region" description="Basic and acidic residues" evidence="1">
    <location>
        <begin position="210"/>
        <end position="233"/>
    </location>
</feature>
<evidence type="ECO:0000256" key="2">
    <source>
        <dbReference type="SAM" id="Phobius"/>
    </source>
</evidence>
<dbReference type="RefSeq" id="WP_227890729.1">
    <property type="nucleotide sequence ID" value="NZ_JAJFZQ010000005.1"/>
</dbReference>